<evidence type="ECO:0000313" key="1">
    <source>
        <dbReference type="EMBL" id="WKN36523.1"/>
    </source>
</evidence>
<sequence length="203" mass="23583">MKDSAKYPKNFFRQEYTDIPPVFHSHSTKKPFENCISCNRPLLAPDTQYLVEKAFRHYREFNTTDVIFEYAICLGCAERMRKELSLSSLSRIQEYFDEKVDLHQRREKLMNDSSPDASQWLNECLVTGATADSMDEYQIYGHFMGDRCVFSFMPYMIGGPAVDEITNLLSAKTLGEIDRFIDENFGLPPELKKPIKDHPILLM</sequence>
<name>A0AA49GLT7_9BACT</name>
<reference evidence="1" key="1">
    <citation type="journal article" date="2023" name="Comput. Struct. Biotechnol. J.">
        <title>Discovery of a novel marine Bacteroidetes with a rich repertoire of carbohydrate-active enzymes.</title>
        <authorList>
            <person name="Chen B."/>
            <person name="Liu G."/>
            <person name="Chen Q."/>
            <person name="Wang H."/>
            <person name="Liu L."/>
            <person name="Tang K."/>
        </authorList>
    </citation>
    <scope>NUCLEOTIDE SEQUENCE</scope>
    <source>
        <strain evidence="1">TK19036</strain>
    </source>
</reference>
<organism evidence="1">
    <name type="scientific">Roseihalotalea indica</name>
    <dbReference type="NCBI Taxonomy" id="2867963"/>
    <lineage>
        <taxon>Bacteria</taxon>
        <taxon>Pseudomonadati</taxon>
        <taxon>Bacteroidota</taxon>
        <taxon>Cytophagia</taxon>
        <taxon>Cytophagales</taxon>
        <taxon>Catalimonadaceae</taxon>
        <taxon>Roseihalotalea</taxon>
    </lineage>
</organism>
<reference evidence="1" key="2">
    <citation type="journal article" date="2024" name="Antonie Van Leeuwenhoek">
        <title>Roseihalotalea indica gen. nov., sp. nov., a halophilic Bacteroidetes from mesopelagic Southwest Indian Ocean with higher carbohydrate metabolic potential.</title>
        <authorList>
            <person name="Chen B."/>
            <person name="Zhang M."/>
            <person name="Lin D."/>
            <person name="Ye J."/>
            <person name="Tang K."/>
        </authorList>
    </citation>
    <scope>NUCLEOTIDE SEQUENCE</scope>
    <source>
        <strain evidence="1">TK19036</strain>
    </source>
</reference>
<protein>
    <submittedName>
        <fullName evidence="1">Uncharacterized protein</fullName>
    </submittedName>
</protein>
<dbReference type="EMBL" id="CP120682">
    <property type="protein sequence ID" value="WKN36523.1"/>
    <property type="molecule type" value="Genomic_DNA"/>
</dbReference>
<accession>A0AA49GLT7</accession>
<proteinExistence type="predicted"/>
<gene>
    <name evidence="1" type="ORF">K4G66_29615</name>
</gene>
<dbReference type="AlphaFoldDB" id="A0AA49GLT7"/>